<evidence type="ECO:0000259" key="2">
    <source>
        <dbReference type="PROSITE" id="PS50263"/>
    </source>
</evidence>
<protein>
    <submittedName>
        <fullName evidence="3">Carbon-nitrogen hydrolase family protein</fullName>
    </submittedName>
</protein>
<dbReference type="SUPFAM" id="SSF56317">
    <property type="entry name" value="Carbon-nitrogen hydrolase"/>
    <property type="match status" value="1"/>
</dbReference>
<evidence type="ECO:0000313" key="3">
    <source>
        <dbReference type="EMBL" id="VAX40455.1"/>
    </source>
</evidence>
<dbReference type="InterPro" id="IPR036526">
    <property type="entry name" value="C-N_Hydrolase_sf"/>
</dbReference>
<dbReference type="EMBL" id="UOGL01000443">
    <property type="protein sequence ID" value="VAX40455.1"/>
    <property type="molecule type" value="Genomic_DNA"/>
</dbReference>
<feature type="non-terminal residue" evidence="3">
    <location>
        <position position="230"/>
    </location>
</feature>
<accession>A0A3B1E3V5</accession>
<organism evidence="3">
    <name type="scientific">hydrothermal vent metagenome</name>
    <dbReference type="NCBI Taxonomy" id="652676"/>
    <lineage>
        <taxon>unclassified sequences</taxon>
        <taxon>metagenomes</taxon>
        <taxon>ecological metagenomes</taxon>
    </lineage>
</organism>
<dbReference type="Gene3D" id="3.60.110.10">
    <property type="entry name" value="Carbon-nitrogen hydrolase"/>
    <property type="match status" value="1"/>
</dbReference>
<feature type="domain" description="CN hydrolase" evidence="2">
    <location>
        <begin position="4"/>
        <end position="230"/>
    </location>
</feature>
<dbReference type="AlphaFoldDB" id="A0A3B1E3V5"/>
<dbReference type="InterPro" id="IPR050345">
    <property type="entry name" value="Aliph_Amidase/BUP"/>
</dbReference>
<name>A0A3B1E3V5_9ZZZZ</name>
<proteinExistence type="predicted"/>
<dbReference type="PROSITE" id="PS50263">
    <property type="entry name" value="CN_HYDROLASE"/>
    <property type="match status" value="1"/>
</dbReference>
<dbReference type="PANTHER" id="PTHR43674:SF2">
    <property type="entry name" value="BETA-UREIDOPROPIONASE"/>
    <property type="match status" value="1"/>
</dbReference>
<dbReference type="GO" id="GO:0016811">
    <property type="term" value="F:hydrolase activity, acting on carbon-nitrogen (but not peptide) bonds, in linear amides"/>
    <property type="evidence" value="ECO:0007669"/>
    <property type="project" value="TreeGrafter"/>
</dbReference>
<gene>
    <name evidence="3" type="ORF">MNBD_PLANCTO02-1785</name>
</gene>
<sequence length="230" mass="25769">MTNIRIAAAQFENINGDKKQNLAKIRELTKQAVAQGAEIVSFHECSISAYSFVQNLSKEELMELAEPVPAGESIQQLMEISSQFSVPILAGLIEREGDKLYNTYVCVDGHQLVAKFRKLHAFINPHVASGDEYCVFELRGWKCGILICYDNNIIENVRMTTLLGADIIFMPHVTGCLPSVMPGRGLVDTQLWEDREVNPVALRMELDGPKGRGWLMHWLPARAYDNGIYA</sequence>
<dbReference type="PANTHER" id="PTHR43674">
    <property type="entry name" value="NITRILASE C965.09-RELATED"/>
    <property type="match status" value="1"/>
</dbReference>
<keyword evidence="1 3" id="KW-0378">Hydrolase</keyword>
<reference evidence="3" key="1">
    <citation type="submission" date="2018-06" db="EMBL/GenBank/DDBJ databases">
        <authorList>
            <person name="Zhirakovskaya E."/>
        </authorList>
    </citation>
    <scope>NUCLEOTIDE SEQUENCE</scope>
</reference>
<evidence type="ECO:0000256" key="1">
    <source>
        <dbReference type="ARBA" id="ARBA00022801"/>
    </source>
</evidence>
<dbReference type="InterPro" id="IPR003010">
    <property type="entry name" value="C-N_Hydrolase"/>
</dbReference>
<dbReference type="Pfam" id="PF00795">
    <property type="entry name" value="CN_hydrolase"/>
    <property type="match status" value="1"/>
</dbReference>